<dbReference type="PANTHER" id="PTHR43776">
    <property type="entry name" value="TRANSPORT ATP-BINDING PROTEIN"/>
    <property type="match status" value="1"/>
</dbReference>
<dbReference type="InterPro" id="IPR003593">
    <property type="entry name" value="AAA+_ATPase"/>
</dbReference>
<dbReference type="InterPro" id="IPR017871">
    <property type="entry name" value="ABC_transporter-like_CS"/>
</dbReference>
<dbReference type="PROSITE" id="PS00211">
    <property type="entry name" value="ABC_TRANSPORTER_1"/>
    <property type="match status" value="1"/>
</dbReference>
<evidence type="ECO:0000313" key="6">
    <source>
        <dbReference type="EMBL" id="SCG44116.1"/>
    </source>
</evidence>
<dbReference type="SUPFAM" id="SSF52540">
    <property type="entry name" value="P-loop containing nucleoside triphosphate hydrolases"/>
    <property type="match status" value="2"/>
</dbReference>
<evidence type="ECO:0000256" key="1">
    <source>
        <dbReference type="ARBA" id="ARBA00005417"/>
    </source>
</evidence>
<evidence type="ECO:0000256" key="2">
    <source>
        <dbReference type="ARBA" id="ARBA00022448"/>
    </source>
</evidence>
<name>A0A1C5HDN4_9ACTN</name>
<reference evidence="7" key="1">
    <citation type="submission" date="2016-06" db="EMBL/GenBank/DDBJ databases">
        <authorList>
            <person name="Varghese N."/>
            <person name="Submissions Spin"/>
        </authorList>
    </citation>
    <scope>NUCLEOTIDE SEQUENCE [LARGE SCALE GENOMIC DNA]</scope>
    <source>
        <strain evidence="7">DSM 45161</strain>
    </source>
</reference>
<gene>
    <name evidence="6" type="ORF">GA0070614_1173</name>
</gene>
<dbReference type="Proteomes" id="UP000198215">
    <property type="component" value="Chromosome I"/>
</dbReference>
<dbReference type="PANTHER" id="PTHR43776:SF7">
    <property type="entry name" value="D,D-DIPEPTIDE TRANSPORT ATP-BINDING PROTEIN DDPF-RELATED"/>
    <property type="match status" value="1"/>
</dbReference>
<organism evidence="6 7">
    <name type="scientific">Micromonospora coxensis</name>
    <dbReference type="NCBI Taxonomy" id="356852"/>
    <lineage>
        <taxon>Bacteria</taxon>
        <taxon>Bacillati</taxon>
        <taxon>Actinomycetota</taxon>
        <taxon>Actinomycetes</taxon>
        <taxon>Micromonosporales</taxon>
        <taxon>Micromonosporaceae</taxon>
        <taxon>Micromonospora</taxon>
    </lineage>
</organism>
<dbReference type="GO" id="GO:0005524">
    <property type="term" value="F:ATP binding"/>
    <property type="evidence" value="ECO:0007669"/>
    <property type="project" value="UniProtKB-KW"/>
</dbReference>
<dbReference type="InterPro" id="IPR003439">
    <property type="entry name" value="ABC_transporter-like_ATP-bd"/>
</dbReference>
<evidence type="ECO:0000313" key="7">
    <source>
        <dbReference type="Proteomes" id="UP000198215"/>
    </source>
</evidence>
<protein>
    <submittedName>
        <fullName evidence="6">Peptide/nickel transport system ATP-binding protein</fullName>
    </submittedName>
</protein>
<proteinExistence type="inferred from homology"/>
<evidence type="ECO:0000256" key="3">
    <source>
        <dbReference type="ARBA" id="ARBA00022741"/>
    </source>
</evidence>
<dbReference type="GO" id="GO:0055085">
    <property type="term" value="P:transmembrane transport"/>
    <property type="evidence" value="ECO:0007669"/>
    <property type="project" value="UniProtKB-ARBA"/>
</dbReference>
<sequence>MSPALVRVTGLGARTDDAKLLVDDVSFAVAAGQVLAVIGASGSGKTTTGRALLGETGPGVRLTGRIEIADQPVTPDTPPPPGTVAYVPQQPAAVLNPVRRIGAVLREIAHRHAAPGASGRAQLRRAVADALARVGLPNGRELLRRFPHQLSGGQQQRLVLAHALLCRARLLIADEPTTGQDNLNRVDIATELRGLATAGLAVVLLSHDLDLVRLVADRTLVLAHGTVRATGPTAEVLALHRPPATVVDDRPADGDPPDRDRPPVLRVTGLVARHRDGTRRHTVLHGIDAGLTAGRCLAVVGRSGSGKTTLARCIAGLHRPAGGTVELDGRRLAASLDRRSRADLAAVQYVFQDPRASFHPYRPLLDQVARVAVRLRALETATARQAAQAVLTRVGLTGEFTGRHPERLSGGELQRAALARALLARPRLLICDEITSGLDVGTQDRILDLVGQLRRTEELTLVVISHDREVVARLADHVVVLDQGRIVEHGTAADLLTAGRQPLTRALLRPTDHLITRASEPL</sequence>
<dbReference type="EMBL" id="LT607753">
    <property type="protein sequence ID" value="SCG44116.1"/>
    <property type="molecule type" value="Genomic_DNA"/>
</dbReference>
<dbReference type="SMART" id="SM00382">
    <property type="entry name" value="AAA"/>
    <property type="match status" value="2"/>
</dbReference>
<dbReference type="Pfam" id="PF00005">
    <property type="entry name" value="ABC_tran"/>
    <property type="match status" value="2"/>
</dbReference>
<dbReference type="AlphaFoldDB" id="A0A1C5HDN4"/>
<dbReference type="GO" id="GO:0016887">
    <property type="term" value="F:ATP hydrolysis activity"/>
    <property type="evidence" value="ECO:0007669"/>
    <property type="project" value="InterPro"/>
</dbReference>
<comment type="similarity">
    <text evidence="1">Belongs to the ABC transporter superfamily.</text>
</comment>
<dbReference type="InterPro" id="IPR050319">
    <property type="entry name" value="ABC_transp_ATP-bind"/>
</dbReference>
<dbReference type="InterPro" id="IPR027417">
    <property type="entry name" value="P-loop_NTPase"/>
</dbReference>
<keyword evidence="4 6" id="KW-0067">ATP-binding</keyword>
<dbReference type="RefSeq" id="WP_231933552.1">
    <property type="nucleotide sequence ID" value="NZ_LT607753.1"/>
</dbReference>
<feature type="domain" description="ABC transporter" evidence="5">
    <location>
        <begin position="6"/>
        <end position="249"/>
    </location>
</feature>
<feature type="domain" description="ABC transporter" evidence="5">
    <location>
        <begin position="265"/>
        <end position="508"/>
    </location>
</feature>
<keyword evidence="3" id="KW-0547">Nucleotide-binding</keyword>
<keyword evidence="2" id="KW-0813">Transport</keyword>
<evidence type="ECO:0000256" key="4">
    <source>
        <dbReference type="ARBA" id="ARBA00022840"/>
    </source>
</evidence>
<accession>A0A1C5HDN4</accession>
<dbReference type="PROSITE" id="PS50893">
    <property type="entry name" value="ABC_TRANSPORTER_2"/>
    <property type="match status" value="2"/>
</dbReference>
<evidence type="ECO:0000259" key="5">
    <source>
        <dbReference type="PROSITE" id="PS50893"/>
    </source>
</evidence>
<keyword evidence="7" id="KW-1185">Reference proteome</keyword>
<dbReference type="Gene3D" id="3.40.50.300">
    <property type="entry name" value="P-loop containing nucleotide triphosphate hydrolases"/>
    <property type="match status" value="2"/>
</dbReference>